<dbReference type="InterPro" id="IPR012853">
    <property type="entry name" value="CPT"/>
</dbReference>
<proteinExistence type="predicted"/>
<gene>
    <name evidence="3" type="ORF">TR51_17415</name>
</gene>
<feature type="binding site" evidence="2">
    <location>
        <begin position="6"/>
        <end position="13"/>
    </location>
    <ligand>
        <name>ATP</name>
        <dbReference type="ChEBI" id="CHEBI:30616"/>
    </ligand>
</feature>
<evidence type="ECO:0000256" key="1">
    <source>
        <dbReference type="PIRSR" id="PIRSR007531-1"/>
    </source>
</evidence>
<dbReference type="PATRIC" id="fig|2064.6.peg.3735"/>
<dbReference type="InterPro" id="IPR027417">
    <property type="entry name" value="P-loop_NTPase"/>
</dbReference>
<dbReference type="AlphaFoldDB" id="A0A0D0PZ78"/>
<keyword evidence="4" id="KW-1185">Reference proteome</keyword>
<accession>A0A0D0PZ78</accession>
<protein>
    <recommendedName>
        <fullName evidence="5">Chloramphenicol phosphotransferase</fullName>
    </recommendedName>
</protein>
<evidence type="ECO:0000313" key="3">
    <source>
        <dbReference type="EMBL" id="KIQ65602.1"/>
    </source>
</evidence>
<reference evidence="3 4" key="1">
    <citation type="submission" date="2015-02" db="EMBL/GenBank/DDBJ databases">
        <title>Draft genome sequence of Kitasatospora griseola MF730-N6, a bafilomycin, terpentecin and satosporin producer.</title>
        <authorList>
            <person name="Arens J.C."/>
            <person name="Haltli B."/>
            <person name="Kerr R.G."/>
        </authorList>
    </citation>
    <scope>NUCLEOTIDE SEQUENCE [LARGE SCALE GENOMIC DNA]</scope>
    <source>
        <strain evidence="3 4">MF730-N6</strain>
    </source>
</reference>
<dbReference type="Proteomes" id="UP000032066">
    <property type="component" value="Unassembled WGS sequence"/>
</dbReference>
<dbReference type="GO" id="GO:0016740">
    <property type="term" value="F:transferase activity"/>
    <property type="evidence" value="ECO:0007669"/>
    <property type="project" value="InterPro"/>
</dbReference>
<feature type="active site" evidence="1">
    <location>
        <position position="33"/>
    </location>
</feature>
<dbReference type="SUPFAM" id="SSF52540">
    <property type="entry name" value="P-loop containing nucleoside triphosphate hydrolases"/>
    <property type="match status" value="1"/>
</dbReference>
<evidence type="ECO:0000256" key="2">
    <source>
        <dbReference type="PIRSR" id="PIRSR007531-2"/>
    </source>
</evidence>
<dbReference type="EMBL" id="JXZB01000002">
    <property type="protein sequence ID" value="KIQ65602.1"/>
    <property type="molecule type" value="Genomic_DNA"/>
</dbReference>
<dbReference type="Gene3D" id="3.40.50.300">
    <property type="entry name" value="P-loop containing nucleotide triphosphate hydrolases"/>
    <property type="match status" value="1"/>
</dbReference>
<evidence type="ECO:0008006" key="5">
    <source>
        <dbReference type="Google" id="ProtNLM"/>
    </source>
</evidence>
<dbReference type="Pfam" id="PF07931">
    <property type="entry name" value="CPT"/>
    <property type="match status" value="1"/>
</dbReference>
<dbReference type="OrthoDB" id="3538329at2"/>
<dbReference type="PIRSF" id="PIRSF007531">
    <property type="entry name" value="CPT"/>
    <property type="match status" value="1"/>
</dbReference>
<comment type="caution">
    <text evidence="3">The sequence shown here is derived from an EMBL/GenBank/DDBJ whole genome shotgun (WGS) entry which is preliminary data.</text>
</comment>
<evidence type="ECO:0000313" key="4">
    <source>
        <dbReference type="Proteomes" id="UP000032066"/>
    </source>
</evidence>
<dbReference type="STRING" id="2064.TR51_17415"/>
<dbReference type="RefSeq" id="WP_043911903.1">
    <property type="nucleotide sequence ID" value="NZ_JXZB01000002.1"/>
</dbReference>
<organism evidence="3 4">
    <name type="scientific">Kitasatospora griseola</name>
    <name type="common">Streptomyces griseolosporeus</name>
    <dbReference type="NCBI Taxonomy" id="2064"/>
    <lineage>
        <taxon>Bacteria</taxon>
        <taxon>Bacillati</taxon>
        <taxon>Actinomycetota</taxon>
        <taxon>Actinomycetes</taxon>
        <taxon>Kitasatosporales</taxon>
        <taxon>Streptomycetaceae</taxon>
        <taxon>Kitasatospora</taxon>
    </lineage>
</organism>
<name>A0A0D0PZ78_KITGR</name>
<sequence>MIVLNGGSSSGKSSLARSLQDRLPEPWLTFGIDGLIEAMPAALLAEDAGIDLGGDGAVTVGDTFRRLEAAWMAGVAATARAGAPVIVDDVFLSGPESQQRWREALSGLEVRWIGVRCDPAAAAARERARPDRTPGMAADQALRVHRGVHYDLEVDTTRTPSDDCARAIVERLEPLAPQTRPGG</sequence>
<dbReference type="GO" id="GO:0005524">
    <property type="term" value="F:ATP binding"/>
    <property type="evidence" value="ECO:0007669"/>
    <property type="project" value="InterPro"/>
</dbReference>
<dbReference type="NCBIfam" id="NF033114">
    <property type="entry name" value="phos_trans_CPT"/>
    <property type="match status" value="1"/>
</dbReference>